<dbReference type="Proteomes" id="UP001335648">
    <property type="component" value="Unassembled WGS sequence"/>
</dbReference>
<name>A0AAN8H6E5_9TELE</name>
<sequence>MVRNCGQYPQGSPAPDAVLQLMSCKCARICKLPACVCLENQLKCTDVCKLQTCTNQRSEDEDEVAVELDESDPDDEEN</sequence>
<feature type="compositionally biased region" description="Acidic residues" evidence="1">
    <location>
        <begin position="59"/>
        <end position="78"/>
    </location>
</feature>
<accession>A0AAN8H6E5</accession>
<proteinExistence type="predicted"/>
<dbReference type="AlphaFoldDB" id="A0AAN8H6E5"/>
<gene>
    <name evidence="2" type="ORF">CesoFtcFv8_005726</name>
</gene>
<comment type="caution">
    <text evidence="2">The sequence shown here is derived from an EMBL/GenBank/DDBJ whole genome shotgun (WGS) entry which is preliminary data.</text>
</comment>
<reference evidence="2 3" key="1">
    <citation type="journal article" date="2023" name="Mol. Biol. Evol.">
        <title>Genomics of Secondarily Temperate Adaptation in the Only Non-Antarctic Icefish.</title>
        <authorList>
            <person name="Rivera-Colon A.G."/>
            <person name="Rayamajhi N."/>
            <person name="Minhas B.F."/>
            <person name="Madrigal G."/>
            <person name="Bilyk K.T."/>
            <person name="Yoon V."/>
            <person name="Hune M."/>
            <person name="Gregory S."/>
            <person name="Cheng C.H.C."/>
            <person name="Catchen J.M."/>
        </authorList>
    </citation>
    <scope>NUCLEOTIDE SEQUENCE [LARGE SCALE GENOMIC DNA]</scope>
    <source>
        <strain evidence="2">JC2023a</strain>
    </source>
</reference>
<organism evidence="2 3">
    <name type="scientific">Champsocephalus esox</name>
    <name type="common">pike icefish</name>
    <dbReference type="NCBI Taxonomy" id="159716"/>
    <lineage>
        <taxon>Eukaryota</taxon>
        <taxon>Metazoa</taxon>
        <taxon>Chordata</taxon>
        <taxon>Craniata</taxon>
        <taxon>Vertebrata</taxon>
        <taxon>Euteleostomi</taxon>
        <taxon>Actinopterygii</taxon>
        <taxon>Neopterygii</taxon>
        <taxon>Teleostei</taxon>
        <taxon>Neoteleostei</taxon>
        <taxon>Acanthomorphata</taxon>
        <taxon>Eupercaria</taxon>
        <taxon>Perciformes</taxon>
        <taxon>Notothenioidei</taxon>
        <taxon>Channichthyidae</taxon>
        <taxon>Champsocephalus</taxon>
    </lineage>
</organism>
<feature type="region of interest" description="Disordered" evidence="1">
    <location>
        <begin position="57"/>
        <end position="78"/>
    </location>
</feature>
<keyword evidence="3" id="KW-1185">Reference proteome</keyword>
<dbReference type="EMBL" id="JAULUE010002050">
    <property type="protein sequence ID" value="KAK5904133.1"/>
    <property type="molecule type" value="Genomic_DNA"/>
</dbReference>
<evidence type="ECO:0008006" key="4">
    <source>
        <dbReference type="Google" id="ProtNLM"/>
    </source>
</evidence>
<evidence type="ECO:0000256" key="1">
    <source>
        <dbReference type="SAM" id="MobiDB-lite"/>
    </source>
</evidence>
<protein>
    <recommendedName>
        <fullName evidence="4">Tesmin/TSO1-like CXC domain-containing protein</fullName>
    </recommendedName>
</protein>
<evidence type="ECO:0000313" key="3">
    <source>
        <dbReference type="Proteomes" id="UP001335648"/>
    </source>
</evidence>
<evidence type="ECO:0000313" key="2">
    <source>
        <dbReference type="EMBL" id="KAK5904133.1"/>
    </source>
</evidence>